<organism evidence="1 2">
    <name type="scientific">Eubacterium ruminantium</name>
    <dbReference type="NCBI Taxonomy" id="42322"/>
    <lineage>
        <taxon>Bacteria</taxon>
        <taxon>Bacillati</taxon>
        <taxon>Bacillota</taxon>
        <taxon>Clostridia</taxon>
        <taxon>Eubacteriales</taxon>
        <taxon>Eubacteriaceae</taxon>
        <taxon>Eubacterium</taxon>
    </lineage>
</organism>
<evidence type="ECO:0000313" key="2">
    <source>
        <dbReference type="Proteomes" id="UP000189857"/>
    </source>
</evidence>
<reference evidence="1 2" key="1">
    <citation type="submission" date="2017-02" db="EMBL/GenBank/DDBJ databases">
        <authorList>
            <person name="Peterson S.W."/>
        </authorList>
    </citation>
    <scope>NUCLEOTIDE SEQUENCE [LARGE SCALE GENOMIC DNA]</scope>
    <source>
        <strain evidence="1 2">ATCC 17233</strain>
    </source>
</reference>
<protein>
    <submittedName>
        <fullName evidence="1">Uncharacterized protein</fullName>
    </submittedName>
</protein>
<name>A0A1T4QR77_9FIRM</name>
<accession>A0A1T4QR77</accession>
<dbReference type="RefSeq" id="WP_078788261.1">
    <property type="nucleotide sequence ID" value="NZ_FMTO01000014.1"/>
</dbReference>
<proteinExistence type="predicted"/>
<keyword evidence="2" id="KW-1185">Reference proteome</keyword>
<gene>
    <name evidence="1" type="ORF">SAMN02745110_02487</name>
</gene>
<dbReference type="AlphaFoldDB" id="A0A1T4QR77"/>
<evidence type="ECO:0000313" key="1">
    <source>
        <dbReference type="EMBL" id="SKA06262.1"/>
    </source>
</evidence>
<sequence>MISSDIVTLITYNKNDEERIIETSNVLHEILSGFSKAGGATESEQDEIKSVIGIIDKILSGESF</sequence>
<dbReference type="Proteomes" id="UP000189857">
    <property type="component" value="Unassembled WGS sequence"/>
</dbReference>
<dbReference type="EMBL" id="FUXA01000025">
    <property type="protein sequence ID" value="SKA06262.1"/>
    <property type="molecule type" value="Genomic_DNA"/>
</dbReference>